<dbReference type="Proteomes" id="UP000504618">
    <property type="component" value="Unplaced"/>
</dbReference>
<dbReference type="Pfam" id="PF09785">
    <property type="entry name" value="Prp31_C"/>
    <property type="match status" value="1"/>
</dbReference>
<keyword evidence="3" id="KW-1185">Reference proteome</keyword>
<dbReference type="InterPro" id="IPR019175">
    <property type="entry name" value="Prp31_C"/>
</dbReference>
<evidence type="ECO:0000259" key="2">
    <source>
        <dbReference type="Pfam" id="PF09785"/>
    </source>
</evidence>
<dbReference type="RefSeq" id="XP_024892951.1">
    <property type="nucleotide sequence ID" value="XM_025037183.1"/>
</dbReference>
<accession>A0A6J1RJJ7</accession>
<organism evidence="3 4">
    <name type="scientific">Temnothorax curvispinosus</name>
    <dbReference type="NCBI Taxonomy" id="300111"/>
    <lineage>
        <taxon>Eukaryota</taxon>
        <taxon>Metazoa</taxon>
        <taxon>Ecdysozoa</taxon>
        <taxon>Arthropoda</taxon>
        <taxon>Hexapoda</taxon>
        <taxon>Insecta</taxon>
        <taxon>Pterygota</taxon>
        <taxon>Neoptera</taxon>
        <taxon>Endopterygota</taxon>
        <taxon>Hymenoptera</taxon>
        <taxon>Apocrita</taxon>
        <taxon>Aculeata</taxon>
        <taxon>Formicoidea</taxon>
        <taxon>Formicidae</taxon>
        <taxon>Myrmicinae</taxon>
        <taxon>Temnothorax</taxon>
    </lineage>
</organism>
<sequence>MSKPLPKPIDPGPRKIRGGKRARKMKKRYASTEKTKIKISQALQKDLENRRHWGGTGEQIVQKQEVSVSGTASVAFNPLQNPVIVNRQAAEKRKLRRWSIWLKRFKRKFYLDWYKHCVYQKELDKWIRDYIHRHMMMERDARLEAVEIPS</sequence>
<proteinExistence type="predicted"/>
<evidence type="ECO:0000313" key="4">
    <source>
        <dbReference type="RefSeq" id="XP_024892950.1"/>
    </source>
</evidence>
<gene>
    <name evidence="4 5" type="primary">LOC112468131</name>
</gene>
<reference evidence="4 5" key="1">
    <citation type="submission" date="2025-04" db="UniProtKB">
        <authorList>
            <consortium name="RefSeq"/>
        </authorList>
    </citation>
    <scope>IDENTIFICATION</scope>
    <source>
        <tissue evidence="4 5">Whole body</tissue>
    </source>
</reference>
<feature type="region of interest" description="Disordered" evidence="1">
    <location>
        <begin position="1"/>
        <end position="31"/>
    </location>
</feature>
<evidence type="ECO:0000313" key="5">
    <source>
        <dbReference type="RefSeq" id="XP_024892951.1"/>
    </source>
</evidence>
<dbReference type="GeneID" id="112468131"/>
<name>A0A6J1RJJ7_9HYME</name>
<evidence type="ECO:0000256" key="1">
    <source>
        <dbReference type="SAM" id="MobiDB-lite"/>
    </source>
</evidence>
<dbReference type="AlphaFoldDB" id="A0A6J1RJJ7"/>
<feature type="compositionally biased region" description="Pro residues" evidence="1">
    <location>
        <begin position="1"/>
        <end position="11"/>
    </location>
</feature>
<feature type="compositionally biased region" description="Basic residues" evidence="1">
    <location>
        <begin position="14"/>
        <end position="29"/>
    </location>
</feature>
<feature type="domain" description="Prp31 C-terminal" evidence="2">
    <location>
        <begin position="2"/>
        <end position="36"/>
    </location>
</feature>
<evidence type="ECO:0000313" key="3">
    <source>
        <dbReference type="Proteomes" id="UP000504618"/>
    </source>
</evidence>
<dbReference type="RefSeq" id="XP_024892950.1">
    <property type="nucleotide sequence ID" value="XM_025037182.1"/>
</dbReference>
<protein>
    <submittedName>
        <fullName evidence="4 5">U4/U6 small nuclear ribonucleoprotein Prp31-like</fullName>
    </submittedName>
</protein>